<dbReference type="InterPro" id="IPR029056">
    <property type="entry name" value="Ribokinase-like"/>
</dbReference>
<sequence>MFLSCGDNLFDLFADSEAADVSHIALNGRIGGSALNVALGLARLGHRSAFFSKVSSDLFGQRIKAFMDREGIDRRLLIDTDRNTTLAMVSLSGNGTPRYDFYIEGTADRSIEPSEIPAALPDELAAIHLAGSYSTVAEPTASALARLAAQEHGRRFISYDPNIRASVVPDLDVWRSRIGATVPYATMVKASEEDLEQVYPGRSAESVLAGWLEAGASLAVVTLGDKGALAMTRGGARASAPGLSITVADTVGAGDTFQATLLARLFEAGRLSADGVADLDEGDLSEVLTFAVRAAALTCSRRGADLPRRADLGLPPLG</sequence>
<dbReference type="EMBL" id="QYRN01000003">
    <property type="protein sequence ID" value="RIY01949.1"/>
    <property type="molecule type" value="Genomic_DNA"/>
</dbReference>
<proteinExistence type="inferred from homology"/>
<dbReference type="InterPro" id="IPR050306">
    <property type="entry name" value="PfkB_Carbo_kinase"/>
</dbReference>
<accession>A0A3A1WKW8</accession>
<keyword evidence="8" id="KW-1185">Reference proteome</keyword>
<evidence type="ECO:0000256" key="4">
    <source>
        <dbReference type="ARBA" id="ARBA00022777"/>
    </source>
</evidence>
<evidence type="ECO:0000256" key="5">
    <source>
        <dbReference type="ARBA" id="ARBA00022840"/>
    </source>
</evidence>
<dbReference type="SUPFAM" id="SSF53613">
    <property type="entry name" value="Ribokinase-like"/>
    <property type="match status" value="1"/>
</dbReference>
<dbReference type="GO" id="GO:0005524">
    <property type="term" value="F:ATP binding"/>
    <property type="evidence" value="ECO:0007669"/>
    <property type="project" value="UniProtKB-KW"/>
</dbReference>
<dbReference type="GO" id="GO:0016301">
    <property type="term" value="F:kinase activity"/>
    <property type="evidence" value="ECO:0007669"/>
    <property type="project" value="UniProtKB-KW"/>
</dbReference>
<comment type="similarity">
    <text evidence="1">Belongs to the carbohydrate kinase PfkB family.</text>
</comment>
<name>A0A3A1WKW8_9HYPH</name>
<evidence type="ECO:0000256" key="1">
    <source>
        <dbReference type="ARBA" id="ARBA00010688"/>
    </source>
</evidence>
<comment type="caution">
    <text evidence="7">The sequence shown here is derived from an EMBL/GenBank/DDBJ whole genome shotgun (WGS) entry which is preliminary data.</text>
</comment>
<dbReference type="CDD" id="cd01167">
    <property type="entry name" value="bac_FRK"/>
    <property type="match status" value="1"/>
</dbReference>
<dbReference type="OrthoDB" id="9795789at2"/>
<keyword evidence="4 7" id="KW-0418">Kinase</keyword>
<dbReference type="RefSeq" id="WP_119539086.1">
    <property type="nucleotide sequence ID" value="NZ_QYRN01000003.1"/>
</dbReference>
<dbReference type="PANTHER" id="PTHR43085">
    <property type="entry name" value="HEXOKINASE FAMILY MEMBER"/>
    <property type="match status" value="1"/>
</dbReference>
<evidence type="ECO:0000313" key="7">
    <source>
        <dbReference type="EMBL" id="RIY01949.1"/>
    </source>
</evidence>
<evidence type="ECO:0000256" key="3">
    <source>
        <dbReference type="ARBA" id="ARBA00022741"/>
    </source>
</evidence>
<dbReference type="Pfam" id="PF00294">
    <property type="entry name" value="PfkB"/>
    <property type="match status" value="1"/>
</dbReference>
<dbReference type="InterPro" id="IPR011611">
    <property type="entry name" value="PfkB_dom"/>
</dbReference>
<reference evidence="8" key="1">
    <citation type="submission" date="2018-09" db="EMBL/GenBank/DDBJ databases">
        <authorList>
            <person name="Tuo L."/>
        </authorList>
    </citation>
    <scope>NUCLEOTIDE SEQUENCE [LARGE SCALE GENOMIC DNA]</scope>
    <source>
        <strain evidence="8">M2BS4Y-1</strain>
    </source>
</reference>
<feature type="domain" description="Carbohydrate kinase PfkB" evidence="6">
    <location>
        <begin position="25"/>
        <end position="307"/>
    </location>
</feature>
<evidence type="ECO:0000259" key="6">
    <source>
        <dbReference type="Pfam" id="PF00294"/>
    </source>
</evidence>
<dbReference type="Gene3D" id="3.40.1190.20">
    <property type="match status" value="1"/>
</dbReference>
<keyword evidence="2" id="KW-0808">Transferase</keyword>
<protein>
    <submittedName>
        <fullName evidence="7">Carbohydrate kinase</fullName>
    </submittedName>
</protein>
<dbReference type="PANTHER" id="PTHR43085:SF1">
    <property type="entry name" value="PSEUDOURIDINE KINASE-RELATED"/>
    <property type="match status" value="1"/>
</dbReference>
<gene>
    <name evidence="7" type="ORF">D3218_06395</name>
</gene>
<evidence type="ECO:0000313" key="8">
    <source>
        <dbReference type="Proteomes" id="UP000265750"/>
    </source>
</evidence>
<dbReference type="Proteomes" id="UP000265750">
    <property type="component" value="Unassembled WGS sequence"/>
</dbReference>
<organism evidence="7 8">
    <name type="scientific">Aureimonas flava</name>
    <dbReference type="NCBI Taxonomy" id="2320271"/>
    <lineage>
        <taxon>Bacteria</taxon>
        <taxon>Pseudomonadati</taxon>
        <taxon>Pseudomonadota</taxon>
        <taxon>Alphaproteobacteria</taxon>
        <taxon>Hyphomicrobiales</taxon>
        <taxon>Aurantimonadaceae</taxon>
        <taxon>Aureimonas</taxon>
    </lineage>
</organism>
<keyword evidence="5" id="KW-0067">ATP-binding</keyword>
<keyword evidence="3" id="KW-0547">Nucleotide-binding</keyword>
<dbReference type="AlphaFoldDB" id="A0A3A1WKW8"/>
<evidence type="ECO:0000256" key="2">
    <source>
        <dbReference type="ARBA" id="ARBA00022679"/>
    </source>
</evidence>